<dbReference type="SUPFAM" id="SSF54928">
    <property type="entry name" value="RNA-binding domain, RBD"/>
    <property type="match status" value="2"/>
</dbReference>
<evidence type="ECO:0000313" key="6">
    <source>
        <dbReference type="Proteomes" id="UP000014680"/>
    </source>
</evidence>
<dbReference type="InterPro" id="IPR012677">
    <property type="entry name" value="Nucleotide-bd_a/b_plait_sf"/>
</dbReference>
<dbReference type="PANTHER" id="PTHR23189">
    <property type="entry name" value="RNA RECOGNITION MOTIF-CONTAINING"/>
    <property type="match status" value="1"/>
</dbReference>
<evidence type="ECO:0000313" key="5">
    <source>
        <dbReference type="EMBL" id="ELP88409.1"/>
    </source>
</evidence>
<dbReference type="RefSeq" id="XP_004255180.1">
    <property type="nucleotide sequence ID" value="XM_004255132.1"/>
</dbReference>
<dbReference type="OrthoDB" id="417481at2759"/>
<dbReference type="PROSITE" id="PS50102">
    <property type="entry name" value="RRM"/>
    <property type="match status" value="2"/>
</dbReference>
<evidence type="ECO:0000256" key="1">
    <source>
        <dbReference type="ARBA" id="ARBA00022737"/>
    </source>
</evidence>
<dbReference type="KEGG" id="eiv:EIN_229320"/>
<organism evidence="5 6">
    <name type="scientific">Entamoeba invadens IP1</name>
    <dbReference type="NCBI Taxonomy" id="370355"/>
    <lineage>
        <taxon>Eukaryota</taxon>
        <taxon>Amoebozoa</taxon>
        <taxon>Evosea</taxon>
        <taxon>Archamoebae</taxon>
        <taxon>Mastigamoebida</taxon>
        <taxon>Entamoebidae</taxon>
        <taxon>Entamoeba</taxon>
    </lineage>
</organism>
<dbReference type="Gene3D" id="3.30.70.330">
    <property type="match status" value="2"/>
</dbReference>
<keyword evidence="1" id="KW-0677">Repeat</keyword>
<dbReference type="InterPro" id="IPR035979">
    <property type="entry name" value="RBD_domain_sf"/>
</dbReference>
<dbReference type="VEuPathDB" id="AmoebaDB:EIN_229320"/>
<dbReference type="InterPro" id="IPR000504">
    <property type="entry name" value="RRM_dom"/>
</dbReference>
<dbReference type="EMBL" id="KB206756">
    <property type="protein sequence ID" value="ELP88409.1"/>
    <property type="molecule type" value="Genomic_DNA"/>
</dbReference>
<keyword evidence="6" id="KW-1185">Reference proteome</keyword>
<dbReference type="SMART" id="SM00360">
    <property type="entry name" value="RRM"/>
    <property type="match status" value="2"/>
</dbReference>
<sequence>MQSPRFLSPDYPHRSSEHPSHTIFVAGVTSIVDPDSYTTLFSSFGELENLITSNASKGYIVATYYDIRSSRVAFKTLQKTIINGSLLDVHFTVARPTKQTNQGTVVVFNLDSLLTTDDVYSLFSQYGEIKEIRETPNKRHHRFIEFFDTRAAQKALTTLDKTEFNGKVLKIEFSRPGGKEISYVTEDLIEKFSSSERQRAQSDPGKCPMWGKTIESDSEIFISAGRGRAATSSKSKRKIAMSVEEGVECETPQENSFFTKTPEQILSDQITNEEEECCL</sequence>
<reference evidence="5 6" key="1">
    <citation type="submission" date="2012-10" db="EMBL/GenBank/DDBJ databases">
        <authorList>
            <person name="Zafar N."/>
            <person name="Inman J."/>
            <person name="Hall N."/>
            <person name="Lorenzi H."/>
            <person name="Caler E."/>
        </authorList>
    </citation>
    <scope>NUCLEOTIDE SEQUENCE [LARGE SCALE GENOMIC DNA]</scope>
    <source>
        <strain evidence="5 6">IP1</strain>
    </source>
</reference>
<evidence type="ECO:0000259" key="4">
    <source>
        <dbReference type="PROSITE" id="PS50102"/>
    </source>
</evidence>
<feature type="domain" description="RRM" evidence="4">
    <location>
        <begin position="103"/>
        <end position="176"/>
    </location>
</feature>
<evidence type="ECO:0000256" key="2">
    <source>
        <dbReference type="ARBA" id="ARBA00022884"/>
    </source>
</evidence>
<dbReference type="OMA" id="INEHQTH"/>
<dbReference type="GeneID" id="14887255"/>
<dbReference type="Pfam" id="PF00076">
    <property type="entry name" value="RRM_1"/>
    <property type="match status" value="1"/>
</dbReference>
<feature type="domain" description="RRM" evidence="4">
    <location>
        <begin position="21"/>
        <end position="94"/>
    </location>
</feature>
<evidence type="ECO:0000256" key="3">
    <source>
        <dbReference type="PROSITE-ProRule" id="PRU00176"/>
    </source>
</evidence>
<dbReference type="GO" id="GO:0003723">
    <property type="term" value="F:RNA binding"/>
    <property type="evidence" value="ECO:0007669"/>
    <property type="project" value="UniProtKB-UniRule"/>
</dbReference>
<accession>A0A0A1U308</accession>
<keyword evidence="2 3" id="KW-0694">RNA-binding</keyword>
<protein>
    <submittedName>
        <fullName evidence="5">RNA-binding protein, putative</fullName>
    </submittedName>
</protein>
<proteinExistence type="predicted"/>
<gene>
    <name evidence="5" type="ORF">EIN_229320</name>
</gene>
<dbReference type="FunFam" id="3.30.70.330:FF:000101">
    <property type="entry name" value="Protein MEI2-like 1"/>
    <property type="match status" value="1"/>
</dbReference>
<dbReference type="AlphaFoldDB" id="A0A0A1U308"/>
<name>A0A0A1U308_ENTIV</name>
<dbReference type="Proteomes" id="UP000014680">
    <property type="component" value="Unassembled WGS sequence"/>
</dbReference>